<reference evidence="2 3" key="1">
    <citation type="submission" date="2018-04" db="EMBL/GenBank/DDBJ databases">
        <title>WGS assembly of Panicum hallii var. hallii HAL2.</title>
        <authorList>
            <person name="Lovell J."/>
            <person name="Jenkins J."/>
            <person name="Lowry D."/>
            <person name="Mamidi S."/>
            <person name="Sreedasyam A."/>
            <person name="Weng X."/>
            <person name="Barry K."/>
            <person name="Bonette J."/>
            <person name="Campitelli B."/>
            <person name="Daum C."/>
            <person name="Gordon S."/>
            <person name="Gould B."/>
            <person name="Lipzen A."/>
            <person name="MacQueen A."/>
            <person name="Palacio-Mejia J."/>
            <person name="Plott C."/>
            <person name="Shakirov E."/>
            <person name="Shu S."/>
            <person name="Yoshinaga Y."/>
            <person name="Zane M."/>
            <person name="Rokhsar D."/>
            <person name="Grimwood J."/>
            <person name="Schmutz J."/>
            <person name="Juenger T."/>
        </authorList>
    </citation>
    <scope>NUCLEOTIDE SEQUENCE [LARGE SCALE GENOMIC DNA]</scope>
    <source>
        <strain evidence="3">cv. HAL2</strain>
    </source>
</reference>
<dbReference type="AlphaFoldDB" id="A0A2T7D4L2"/>
<sequence>MAARRGGPELQAPSRRAGLGEGRDHGALRGEGHGAAARGWRRAGARPQLPRHGLPRRLGNGGGRPEARRTGAAGARGCGADALWRPGAGEATGDGGSQESRSRPGEGRGGWE</sequence>
<dbReference type="Gramene" id="PUZ50534">
    <property type="protein sequence ID" value="PUZ50534"/>
    <property type="gene ID" value="GQ55_6G065900"/>
</dbReference>
<feature type="compositionally biased region" description="Basic and acidic residues" evidence="1">
    <location>
        <begin position="100"/>
        <end position="112"/>
    </location>
</feature>
<protein>
    <submittedName>
        <fullName evidence="2">Uncharacterized protein</fullName>
    </submittedName>
</protein>
<proteinExistence type="predicted"/>
<feature type="compositionally biased region" description="Low complexity" evidence="1">
    <location>
        <begin position="45"/>
        <end position="58"/>
    </location>
</feature>
<evidence type="ECO:0000313" key="2">
    <source>
        <dbReference type="EMBL" id="PUZ50534.1"/>
    </source>
</evidence>
<name>A0A2T7D4L2_9POAL</name>
<evidence type="ECO:0000256" key="1">
    <source>
        <dbReference type="SAM" id="MobiDB-lite"/>
    </source>
</evidence>
<feature type="region of interest" description="Disordered" evidence="1">
    <location>
        <begin position="1"/>
        <end position="112"/>
    </location>
</feature>
<evidence type="ECO:0000313" key="3">
    <source>
        <dbReference type="Proteomes" id="UP000244336"/>
    </source>
</evidence>
<accession>A0A2T7D4L2</accession>
<keyword evidence="3" id="KW-1185">Reference proteome</keyword>
<dbReference type="EMBL" id="CM009754">
    <property type="protein sequence ID" value="PUZ50534.1"/>
    <property type="molecule type" value="Genomic_DNA"/>
</dbReference>
<organism evidence="2 3">
    <name type="scientific">Panicum hallii var. hallii</name>
    <dbReference type="NCBI Taxonomy" id="1504633"/>
    <lineage>
        <taxon>Eukaryota</taxon>
        <taxon>Viridiplantae</taxon>
        <taxon>Streptophyta</taxon>
        <taxon>Embryophyta</taxon>
        <taxon>Tracheophyta</taxon>
        <taxon>Spermatophyta</taxon>
        <taxon>Magnoliopsida</taxon>
        <taxon>Liliopsida</taxon>
        <taxon>Poales</taxon>
        <taxon>Poaceae</taxon>
        <taxon>PACMAD clade</taxon>
        <taxon>Panicoideae</taxon>
        <taxon>Panicodae</taxon>
        <taxon>Paniceae</taxon>
        <taxon>Panicinae</taxon>
        <taxon>Panicum</taxon>
        <taxon>Panicum sect. Panicum</taxon>
    </lineage>
</organism>
<dbReference type="Proteomes" id="UP000244336">
    <property type="component" value="Chromosome 6"/>
</dbReference>
<gene>
    <name evidence="2" type="ORF">GQ55_6G065900</name>
</gene>
<feature type="compositionally biased region" description="Basic and acidic residues" evidence="1">
    <location>
        <begin position="21"/>
        <end position="32"/>
    </location>
</feature>
<feature type="compositionally biased region" description="Low complexity" evidence="1">
    <location>
        <begin position="70"/>
        <end position="82"/>
    </location>
</feature>